<gene>
    <name evidence="2" type="ORF">AB675_10770</name>
</gene>
<evidence type="ECO:0000256" key="1">
    <source>
        <dbReference type="SAM" id="SignalP"/>
    </source>
</evidence>
<feature type="chain" id="PRO_5005873542" description="Secreted protein" evidence="1">
    <location>
        <begin position="22"/>
        <end position="177"/>
    </location>
</feature>
<sequence>MLSSQLLVKGVALAFIATATAVWTGKDMGTAGSESCEFIPLNGDAEGTGPQKICSQVIPTYFANGTVERQGIFGNRYYTGKVPQTGRNDLSQCMNIEQINYDTQSPTGDSLVMSNACTTLSGWQYLKVYDQKACPGPEMNPRTQLYAIKDGFPTKEQIDRGTFHCFSVSASAPLRSQ</sequence>
<proteinExistence type="predicted"/>
<protein>
    <recommendedName>
        <fullName evidence="4">Secreted protein</fullName>
    </recommendedName>
</protein>
<dbReference type="AlphaFoldDB" id="A0A0N1HV11"/>
<evidence type="ECO:0008006" key="4">
    <source>
        <dbReference type="Google" id="ProtNLM"/>
    </source>
</evidence>
<name>A0A0N1HV11_9EURO</name>
<comment type="caution">
    <text evidence="2">The sequence shown here is derived from an EMBL/GenBank/DDBJ whole genome shotgun (WGS) entry which is preliminary data.</text>
</comment>
<dbReference type="EMBL" id="LFJN01000011">
    <property type="protein sequence ID" value="KPI40974.1"/>
    <property type="molecule type" value="Genomic_DNA"/>
</dbReference>
<organism evidence="2 3">
    <name type="scientific">Cyphellophora attinorum</name>
    <dbReference type="NCBI Taxonomy" id="1664694"/>
    <lineage>
        <taxon>Eukaryota</taxon>
        <taxon>Fungi</taxon>
        <taxon>Dikarya</taxon>
        <taxon>Ascomycota</taxon>
        <taxon>Pezizomycotina</taxon>
        <taxon>Eurotiomycetes</taxon>
        <taxon>Chaetothyriomycetidae</taxon>
        <taxon>Chaetothyriales</taxon>
        <taxon>Cyphellophoraceae</taxon>
        <taxon>Cyphellophora</taxon>
    </lineage>
</organism>
<evidence type="ECO:0000313" key="2">
    <source>
        <dbReference type="EMBL" id="KPI40974.1"/>
    </source>
</evidence>
<dbReference type="RefSeq" id="XP_018000937.1">
    <property type="nucleotide sequence ID" value="XM_018139562.1"/>
</dbReference>
<dbReference type="VEuPathDB" id="FungiDB:AB675_10770"/>
<feature type="signal peptide" evidence="1">
    <location>
        <begin position="1"/>
        <end position="21"/>
    </location>
</feature>
<dbReference type="GeneID" id="28731442"/>
<evidence type="ECO:0000313" key="3">
    <source>
        <dbReference type="Proteomes" id="UP000038010"/>
    </source>
</evidence>
<keyword evidence="3" id="KW-1185">Reference proteome</keyword>
<accession>A0A0N1HV11</accession>
<reference evidence="2 3" key="1">
    <citation type="submission" date="2015-06" db="EMBL/GenBank/DDBJ databases">
        <title>Draft genome of the ant-associated black yeast Phialophora attae CBS 131958.</title>
        <authorList>
            <person name="Moreno L.F."/>
            <person name="Stielow B.J."/>
            <person name="de Hoog S."/>
            <person name="Vicente V.A."/>
            <person name="Weiss V.A."/>
            <person name="de Vries M."/>
            <person name="Cruz L.M."/>
            <person name="Souza E.M."/>
        </authorList>
    </citation>
    <scope>NUCLEOTIDE SEQUENCE [LARGE SCALE GENOMIC DNA]</scope>
    <source>
        <strain evidence="2 3">CBS 131958</strain>
    </source>
</reference>
<dbReference type="Proteomes" id="UP000038010">
    <property type="component" value="Unassembled WGS sequence"/>
</dbReference>
<keyword evidence="1" id="KW-0732">Signal</keyword>